<comment type="caution">
    <text evidence="1">The sequence shown here is derived from an EMBL/GenBank/DDBJ whole genome shotgun (WGS) entry which is preliminary data.</text>
</comment>
<evidence type="ECO:0000313" key="2">
    <source>
        <dbReference type="Proteomes" id="UP001219568"/>
    </source>
</evidence>
<organism evidence="1 2">
    <name type="scientific">Penicillium canescens</name>
    <dbReference type="NCBI Taxonomy" id="5083"/>
    <lineage>
        <taxon>Eukaryota</taxon>
        <taxon>Fungi</taxon>
        <taxon>Dikarya</taxon>
        <taxon>Ascomycota</taxon>
        <taxon>Pezizomycotina</taxon>
        <taxon>Eurotiomycetes</taxon>
        <taxon>Eurotiomycetidae</taxon>
        <taxon>Eurotiales</taxon>
        <taxon>Aspergillaceae</taxon>
        <taxon>Penicillium</taxon>
    </lineage>
</organism>
<reference evidence="1" key="2">
    <citation type="submission" date="2023-01" db="EMBL/GenBank/DDBJ databases">
        <authorList>
            <person name="Petersen C."/>
        </authorList>
    </citation>
    <scope>NUCLEOTIDE SEQUENCE</scope>
    <source>
        <strain evidence="1">IBT 15450</strain>
    </source>
</reference>
<dbReference type="AlphaFoldDB" id="A0AAD6I3T5"/>
<dbReference type="EMBL" id="JAQJZL010000014">
    <property type="protein sequence ID" value="KAJ6030278.1"/>
    <property type="molecule type" value="Genomic_DNA"/>
</dbReference>
<sequence>MARPSNADNLVWDSATKTLYWLGFRNWGVLSARKLNNHWLWSFDLVKIPENLLRKRNRQGWDSDTTGWIW</sequence>
<reference evidence="1" key="1">
    <citation type="journal article" date="2023" name="IMA Fungus">
        <title>Comparative genomic study of the Penicillium genus elucidates a diverse pangenome and 15 lateral gene transfer events.</title>
        <authorList>
            <person name="Petersen C."/>
            <person name="Sorensen T."/>
            <person name="Nielsen M.R."/>
            <person name="Sondergaard T.E."/>
            <person name="Sorensen J.L."/>
            <person name="Fitzpatrick D.A."/>
            <person name="Frisvad J.C."/>
            <person name="Nielsen K.L."/>
        </authorList>
    </citation>
    <scope>NUCLEOTIDE SEQUENCE</scope>
    <source>
        <strain evidence="1">IBT 15450</strain>
    </source>
</reference>
<accession>A0AAD6I3T5</accession>
<name>A0AAD6I3T5_PENCN</name>
<proteinExistence type="predicted"/>
<protein>
    <submittedName>
        <fullName evidence="1">Uncharacterized protein</fullName>
    </submittedName>
</protein>
<gene>
    <name evidence="1" type="ORF">N7460_010544</name>
</gene>
<evidence type="ECO:0000313" key="1">
    <source>
        <dbReference type="EMBL" id="KAJ6030278.1"/>
    </source>
</evidence>
<dbReference type="Proteomes" id="UP001219568">
    <property type="component" value="Unassembled WGS sequence"/>
</dbReference>
<keyword evidence="2" id="KW-1185">Reference proteome</keyword>